<feature type="compositionally biased region" description="Basic residues" evidence="3">
    <location>
        <begin position="351"/>
        <end position="366"/>
    </location>
</feature>
<evidence type="ECO:0000259" key="4">
    <source>
        <dbReference type="Pfam" id="PF05433"/>
    </source>
</evidence>
<dbReference type="Pfam" id="PF05433">
    <property type="entry name" value="Rick_17kDa_Anti"/>
    <property type="match status" value="1"/>
</dbReference>
<dbReference type="InterPro" id="IPR051407">
    <property type="entry name" value="Bact_OM_lipoprot/Surf_antigen"/>
</dbReference>
<feature type="region of interest" description="Disordered" evidence="3">
    <location>
        <begin position="22"/>
        <end position="379"/>
    </location>
</feature>
<keyword evidence="2" id="KW-0472">Membrane</keyword>
<organism evidence="5 6">
    <name type="scientific">Aulographum hederae CBS 113979</name>
    <dbReference type="NCBI Taxonomy" id="1176131"/>
    <lineage>
        <taxon>Eukaryota</taxon>
        <taxon>Fungi</taxon>
        <taxon>Dikarya</taxon>
        <taxon>Ascomycota</taxon>
        <taxon>Pezizomycotina</taxon>
        <taxon>Dothideomycetes</taxon>
        <taxon>Pleosporomycetidae</taxon>
        <taxon>Aulographales</taxon>
        <taxon>Aulographaceae</taxon>
    </lineage>
</organism>
<feature type="compositionally biased region" description="Basic and acidic residues" evidence="3">
    <location>
        <begin position="99"/>
        <end position="113"/>
    </location>
</feature>
<protein>
    <recommendedName>
        <fullName evidence="4">Glycine zipper 2TM domain-containing protein</fullName>
    </recommendedName>
</protein>
<comment type="subcellular location">
    <subcellularLocation>
        <location evidence="1">Membrane</location>
    </subcellularLocation>
</comment>
<feature type="compositionally biased region" description="Pro residues" evidence="3">
    <location>
        <begin position="129"/>
        <end position="143"/>
    </location>
</feature>
<feature type="compositionally biased region" description="Polar residues" evidence="3">
    <location>
        <begin position="217"/>
        <end position="234"/>
    </location>
</feature>
<feature type="compositionally biased region" description="Basic and acidic residues" evidence="3">
    <location>
        <begin position="308"/>
        <end position="350"/>
    </location>
</feature>
<feature type="compositionally biased region" description="Basic and acidic residues" evidence="3">
    <location>
        <begin position="367"/>
        <end position="377"/>
    </location>
</feature>
<dbReference type="PANTHER" id="PTHR35603">
    <property type="match status" value="1"/>
</dbReference>
<name>A0A6G1HEP0_9PEZI</name>
<dbReference type="GO" id="GO:0016020">
    <property type="term" value="C:membrane"/>
    <property type="evidence" value="ECO:0007669"/>
    <property type="project" value="UniProtKB-SubCell"/>
</dbReference>
<dbReference type="Proteomes" id="UP000800041">
    <property type="component" value="Unassembled WGS sequence"/>
</dbReference>
<reference evidence="5" key="1">
    <citation type="journal article" date="2020" name="Stud. Mycol.">
        <title>101 Dothideomycetes genomes: a test case for predicting lifestyles and emergence of pathogens.</title>
        <authorList>
            <person name="Haridas S."/>
            <person name="Albert R."/>
            <person name="Binder M."/>
            <person name="Bloem J."/>
            <person name="Labutti K."/>
            <person name="Salamov A."/>
            <person name="Andreopoulos B."/>
            <person name="Baker S."/>
            <person name="Barry K."/>
            <person name="Bills G."/>
            <person name="Bluhm B."/>
            <person name="Cannon C."/>
            <person name="Castanera R."/>
            <person name="Culley D."/>
            <person name="Daum C."/>
            <person name="Ezra D."/>
            <person name="Gonzalez J."/>
            <person name="Henrissat B."/>
            <person name="Kuo A."/>
            <person name="Liang C."/>
            <person name="Lipzen A."/>
            <person name="Lutzoni F."/>
            <person name="Magnuson J."/>
            <person name="Mondo S."/>
            <person name="Nolan M."/>
            <person name="Ohm R."/>
            <person name="Pangilinan J."/>
            <person name="Park H.-J."/>
            <person name="Ramirez L."/>
            <person name="Alfaro M."/>
            <person name="Sun H."/>
            <person name="Tritt A."/>
            <person name="Yoshinaga Y."/>
            <person name="Zwiers L.-H."/>
            <person name="Turgeon B."/>
            <person name="Goodwin S."/>
            <person name="Spatafora J."/>
            <person name="Crous P."/>
            <person name="Grigoriev I."/>
        </authorList>
    </citation>
    <scope>NUCLEOTIDE SEQUENCE</scope>
    <source>
        <strain evidence="5">CBS 113979</strain>
    </source>
</reference>
<evidence type="ECO:0000256" key="1">
    <source>
        <dbReference type="ARBA" id="ARBA00004370"/>
    </source>
</evidence>
<evidence type="ECO:0000256" key="3">
    <source>
        <dbReference type="SAM" id="MobiDB-lite"/>
    </source>
</evidence>
<feature type="compositionally biased region" description="Basic residues" evidence="3">
    <location>
        <begin position="87"/>
        <end position="98"/>
    </location>
</feature>
<sequence>MAALALKAIAYGAENIPDSVFEALPGKYFKKKEEKRRRRAESRRRQRDSEESRRSGRTRSLSRSASEWSDDDKHTRRPRSSHDKHSGRAKSLGRRPRSRDRSRDWSPIPRDESISGAYEYGGPMSGMPSPNPIPFYQQTPPPTSYQQPMSPGAAASAGYRPYNPADYAGHSATENHDYVHQPDNPYAYGQQQQPSHYPPQSPASSVSPLTVPSTPAATDSSRVKSPQANMNNPQYLGPNSPGVSDWRDRASPYDPRFPGNRSFPYTDTPYTPPYSPAAGAYSTNPYAAAAAAAGAAAGSNAATYSPSPHDRRPVSRDLYEEDDRGRRGRDRDASASPARRSDKKDKDSKDKKRSSTRSGRTARSKSRLREKAEKFKQGDVGASAIGALAGAVIGNEFLGHQTGHKTLGTLVGAAVGGIGGKVLDNRNRKRRDYDGNESEGR</sequence>
<feature type="compositionally biased region" description="Basic residues" evidence="3">
    <location>
        <begin position="28"/>
        <end position="46"/>
    </location>
</feature>
<proteinExistence type="predicted"/>
<feature type="domain" description="Glycine zipper 2TM" evidence="4">
    <location>
        <begin position="383"/>
        <end position="420"/>
    </location>
</feature>
<feature type="compositionally biased region" description="Low complexity" evidence="3">
    <location>
        <begin position="202"/>
        <end position="216"/>
    </location>
</feature>
<evidence type="ECO:0000313" key="5">
    <source>
        <dbReference type="EMBL" id="KAF1991643.1"/>
    </source>
</evidence>
<gene>
    <name evidence="5" type="ORF">K402DRAFT_400355</name>
</gene>
<dbReference type="AlphaFoldDB" id="A0A6G1HEP0"/>
<dbReference type="InterPro" id="IPR008816">
    <property type="entry name" value="Gly_zipper_2TM_dom"/>
</dbReference>
<dbReference type="PANTHER" id="PTHR35603:SF2">
    <property type="entry name" value="OUTER MEMBRANE LIPOPROTEIN"/>
    <property type="match status" value="1"/>
</dbReference>
<keyword evidence="6" id="KW-1185">Reference proteome</keyword>
<feature type="compositionally biased region" description="Low complexity" evidence="3">
    <location>
        <begin position="276"/>
        <end position="306"/>
    </location>
</feature>
<dbReference type="EMBL" id="ML977139">
    <property type="protein sequence ID" value="KAF1991643.1"/>
    <property type="molecule type" value="Genomic_DNA"/>
</dbReference>
<evidence type="ECO:0000313" key="6">
    <source>
        <dbReference type="Proteomes" id="UP000800041"/>
    </source>
</evidence>
<accession>A0A6G1HEP0</accession>
<evidence type="ECO:0000256" key="2">
    <source>
        <dbReference type="ARBA" id="ARBA00023136"/>
    </source>
</evidence>